<name>A0A0F9E2R3_9ZZZZ</name>
<comment type="caution">
    <text evidence="1">The sequence shown here is derived from an EMBL/GenBank/DDBJ whole genome shotgun (WGS) entry which is preliminary data.</text>
</comment>
<accession>A0A0F9E2R3</accession>
<gene>
    <name evidence="1" type="ORF">LCGC14_2126260</name>
</gene>
<evidence type="ECO:0000313" key="1">
    <source>
        <dbReference type="EMBL" id="KKL68313.1"/>
    </source>
</evidence>
<proteinExistence type="predicted"/>
<dbReference type="AlphaFoldDB" id="A0A0F9E2R3"/>
<dbReference type="EMBL" id="LAZR01026570">
    <property type="protein sequence ID" value="KKL68313.1"/>
    <property type="molecule type" value="Genomic_DNA"/>
</dbReference>
<sequence>MSSKEEIEYQIQEIRDALNSIMVAIAYIEQEVKKED</sequence>
<organism evidence="1">
    <name type="scientific">marine sediment metagenome</name>
    <dbReference type="NCBI Taxonomy" id="412755"/>
    <lineage>
        <taxon>unclassified sequences</taxon>
        <taxon>metagenomes</taxon>
        <taxon>ecological metagenomes</taxon>
    </lineage>
</organism>
<protein>
    <submittedName>
        <fullName evidence="1">Uncharacterized protein</fullName>
    </submittedName>
</protein>
<reference evidence="1" key="1">
    <citation type="journal article" date="2015" name="Nature">
        <title>Complex archaea that bridge the gap between prokaryotes and eukaryotes.</title>
        <authorList>
            <person name="Spang A."/>
            <person name="Saw J.H."/>
            <person name="Jorgensen S.L."/>
            <person name="Zaremba-Niedzwiedzka K."/>
            <person name="Martijn J."/>
            <person name="Lind A.E."/>
            <person name="van Eijk R."/>
            <person name="Schleper C."/>
            <person name="Guy L."/>
            <person name="Ettema T.J."/>
        </authorList>
    </citation>
    <scope>NUCLEOTIDE SEQUENCE</scope>
</reference>